<organism evidence="4 5">
    <name type="scientific">Halorubrum vacuolatum</name>
    <name type="common">Natronobacterium vacuolatum</name>
    <dbReference type="NCBI Taxonomy" id="63740"/>
    <lineage>
        <taxon>Archaea</taxon>
        <taxon>Methanobacteriati</taxon>
        <taxon>Methanobacteriota</taxon>
        <taxon>Stenosarchaea group</taxon>
        <taxon>Halobacteria</taxon>
        <taxon>Halobacteriales</taxon>
        <taxon>Haloferacaceae</taxon>
        <taxon>Halorubrum</taxon>
    </lineage>
</organism>
<dbReference type="PANTHER" id="PTHR43080:SF2">
    <property type="entry name" value="CBS DOMAIN-CONTAINING PROTEIN"/>
    <property type="match status" value="1"/>
</dbReference>
<evidence type="ECO:0000313" key="5">
    <source>
        <dbReference type="Proteomes" id="UP000198397"/>
    </source>
</evidence>
<dbReference type="OrthoDB" id="8919at2157"/>
<dbReference type="Pfam" id="PF00571">
    <property type="entry name" value="CBS"/>
    <property type="match status" value="2"/>
</dbReference>
<dbReference type="InterPro" id="IPR051257">
    <property type="entry name" value="Diverse_CBS-Domain"/>
</dbReference>
<dbReference type="SUPFAM" id="SSF54631">
    <property type="entry name" value="CBS-domain pair"/>
    <property type="match status" value="1"/>
</dbReference>
<dbReference type="Gene3D" id="3.10.580.10">
    <property type="entry name" value="CBS-domain"/>
    <property type="match status" value="1"/>
</dbReference>
<keyword evidence="5" id="KW-1185">Reference proteome</keyword>
<accession>A0A238UV50</accession>
<evidence type="ECO:0000256" key="1">
    <source>
        <dbReference type="ARBA" id="ARBA00023122"/>
    </source>
</evidence>
<keyword evidence="1 2" id="KW-0129">CBS domain</keyword>
<dbReference type="SMART" id="SM00116">
    <property type="entry name" value="CBS"/>
    <property type="match status" value="2"/>
</dbReference>
<dbReference type="Proteomes" id="UP000198397">
    <property type="component" value="Unassembled WGS sequence"/>
</dbReference>
<feature type="domain" description="CBS" evidence="3">
    <location>
        <begin position="13"/>
        <end position="69"/>
    </location>
</feature>
<dbReference type="EMBL" id="FZNQ01000001">
    <property type="protein sequence ID" value="SNR26130.1"/>
    <property type="molecule type" value="Genomic_DNA"/>
</dbReference>
<dbReference type="AlphaFoldDB" id="A0A238UV50"/>
<evidence type="ECO:0000256" key="2">
    <source>
        <dbReference type="PROSITE-ProRule" id="PRU00703"/>
    </source>
</evidence>
<evidence type="ECO:0000259" key="3">
    <source>
        <dbReference type="PROSITE" id="PS51371"/>
    </source>
</evidence>
<dbReference type="InterPro" id="IPR046342">
    <property type="entry name" value="CBS_dom_sf"/>
</dbReference>
<protein>
    <submittedName>
        <fullName evidence="4">CBS domain-containing protein</fullName>
    </submittedName>
</protein>
<dbReference type="InterPro" id="IPR000644">
    <property type="entry name" value="CBS_dom"/>
</dbReference>
<sequence length="137" mass="14590">MDDIDDIFVARLMTTDIHTVTPDTLVEDAAGVLLDNDISSVLVVDEADQLVGILTTTDFVEIVAKSQPKAQTTVERYMSTDLVTTDAQASVSTVATRMVERGFHHMPVVDEDGTAIGIITTSDLAAYVSTADVSASV</sequence>
<reference evidence="4 5" key="1">
    <citation type="submission" date="2017-06" db="EMBL/GenBank/DDBJ databases">
        <authorList>
            <person name="Kim H.J."/>
            <person name="Triplett B.A."/>
        </authorList>
    </citation>
    <scope>NUCLEOTIDE SEQUENCE [LARGE SCALE GENOMIC DNA]</scope>
    <source>
        <strain evidence="4 5">DSM 8800</strain>
    </source>
</reference>
<dbReference type="PANTHER" id="PTHR43080">
    <property type="entry name" value="CBS DOMAIN-CONTAINING PROTEIN CBSX3, MITOCHONDRIAL"/>
    <property type="match status" value="1"/>
</dbReference>
<dbReference type="RefSeq" id="WP_089383400.1">
    <property type="nucleotide sequence ID" value="NZ_FZNQ01000001.1"/>
</dbReference>
<name>A0A238UV50_HALVU</name>
<proteinExistence type="predicted"/>
<evidence type="ECO:0000313" key="4">
    <source>
        <dbReference type="EMBL" id="SNR26130.1"/>
    </source>
</evidence>
<feature type="domain" description="CBS" evidence="3">
    <location>
        <begin position="78"/>
        <end position="136"/>
    </location>
</feature>
<dbReference type="PROSITE" id="PS51371">
    <property type="entry name" value="CBS"/>
    <property type="match status" value="2"/>
</dbReference>
<gene>
    <name evidence="4" type="ORF">SAMN06264855_101448</name>
</gene>